<name>A0ABS2BYB1_9PSED</name>
<reference evidence="2 3" key="1">
    <citation type="submission" date="2020-08" db="EMBL/GenBank/DDBJ databases">
        <title>Description of novel Pseudomonas species.</title>
        <authorList>
            <person name="Duman M."/>
            <person name="Mulet M."/>
            <person name="Altun S."/>
            <person name="Saticioglu I.B."/>
            <person name="Lalucat J."/>
            <person name="Garcia-Valdes E."/>
        </authorList>
    </citation>
    <scope>NUCLEOTIDE SEQUENCE [LARGE SCALE GENOMIC DNA]</scope>
    <source>
        <strain evidence="2 3">P66</strain>
    </source>
</reference>
<comment type="caution">
    <text evidence="2">The sequence shown here is derived from an EMBL/GenBank/DDBJ whole genome shotgun (WGS) entry which is preliminary data.</text>
</comment>
<accession>A0ABS2BYB1</accession>
<evidence type="ECO:0000313" key="2">
    <source>
        <dbReference type="EMBL" id="MBM5458607.1"/>
    </source>
</evidence>
<gene>
    <name evidence="2" type="ORF">H8F21_13640</name>
</gene>
<feature type="chain" id="PRO_5047132167" evidence="1">
    <location>
        <begin position="21"/>
        <end position="103"/>
    </location>
</feature>
<sequence>MIQAPAITTTAAASNLAAFAACMDELAVQMVESADILRTSPMSTITGNDIAKTVTSMELRASQIRDITVQFRQSGDMASFNQACELAGWKPDRQALAKLQVAH</sequence>
<dbReference type="Proteomes" id="UP000745663">
    <property type="component" value="Unassembled WGS sequence"/>
</dbReference>
<dbReference type="RefSeq" id="WP_203584547.1">
    <property type="nucleotide sequence ID" value="NZ_JACOPV010000008.1"/>
</dbReference>
<evidence type="ECO:0000313" key="3">
    <source>
        <dbReference type="Proteomes" id="UP000745663"/>
    </source>
</evidence>
<dbReference type="EMBL" id="JACOPV010000008">
    <property type="protein sequence ID" value="MBM5458607.1"/>
    <property type="molecule type" value="Genomic_DNA"/>
</dbReference>
<keyword evidence="3" id="KW-1185">Reference proteome</keyword>
<protein>
    <submittedName>
        <fullName evidence="2">Uncharacterized protein</fullName>
    </submittedName>
</protein>
<organism evidence="2 3">
    <name type="scientific">Pseudomonas arcuscaelestis</name>
    <dbReference type="NCBI Taxonomy" id="2710591"/>
    <lineage>
        <taxon>Bacteria</taxon>
        <taxon>Pseudomonadati</taxon>
        <taxon>Pseudomonadota</taxon>
        <taxon>Gammaproteobacteria</taxon>
        <taxon>Pseudomonadales</taxon>
        <taxon>Pseudomonadaceae</taxon>
        <taxon>Pseudomonas</taxon>
    </lineage>
</organism>
<evidence type="ECO:0000256" key="1">
    <source>
        <dbReference type="SAM" id="SignalP"/>
    </source>
</evidence>
<feature type="signal peptide" evidence="1">
    <location>
        <begin position="1"/>
        <end position="20"/>
    </location>
</feature>
<proteinExistence type="predicted"/>
<keyword evidence="1" id="KW-0732">Signal</keyword>